<organism evidence="1 2">
    <name type="scientific">Cochliobolus sativus</name>
    <name type="common">Common root rot and spot blotch fungus</name>
    <name type="synonym">Bipolaris sorokiniana</name>
    <dbReference type="NCBI Taxonomy" id="45130"/>
    <lineage>
        <taxon>Eukaryota</taxon>
        <taxon>Fungi</taxon>
        <taxon>Dikarya</taxon>
        <taxon>Ascomycota</taxon>
        <taxon>Pezizomycotina</taxon>
        <taxon>Dothideomycetes</taxon>
        <taxon>Pleosporomycetidae</taxon>
        <taxon>Pleosporales</taxon>
        <taxon>Pleosporineae</taxon>
        <taxon>Pleosporaceae</taxon>
        <taxon>Bipolaris</taxon>
    </lineage>
</organism>
<gene>
    <name evidence="1" type="ORF">GGP41_003907</name>
</gene>
<reference evidence="1" key="1">
    <citation type="submission" date="2019-11" db="EMBL/GenBank/DDBJ databases">
        <title>Bipolaris sorokiniana Genome sequencing.</title>
        <authorList>
            <person name="Wang H."/>
        </authorList>
    </citation>
    <scope>NUCLEOTIDE SEQUENCE</scope>
</reference>
<dbReference type="AlphaFoldDB" id="A0A8H5Z5Z6"/>
<dbReference type="EMBL" id="WNKQ01000033">
    <property type="protein sequence ID" value="KAF5844031.1"/>
    <property type="molecule type" value="Genomic_DNA"/>
</dbReference>
<protein>
    <submittedName>
        <fullName evidence="1">Uncharacterized protein</fullName>
    </submittedName>
</protein>
<sequence>MPSYVITLASGSDPATSFITPKNTTKSPKHATKAREKMQSVVEISESAEVGDLVLNMKDDLIRRYARGVVIPSGRSHVTFNIDQYKDITTQIMQRYDKDTYSHTFGAVFGPGATILSGPYSYVIVVVASLNGAMYKVNGQDPQSCNLIHAQRVECTIQVASGQLVAIVFAWRS</sequence>
<name>A0A8H5Z5Z6_COCSA</name>
<evidence type="ECO:0000313" key="1">
    <source>
        <dbReference type="EMBL" id="KAF5844031.1"/>
    </source>
</evidence>
<comment type="caution">
    <text evidence="1">The sequence shown here is derived from an EMBL/GenBank/DDBJ whole genome shotgun (WGS) entry which is preliminary data.</text>
</comment>
<evidence type="ECO:0000313" key="2">
    <source>
        <dbReference type="Proteomes" id="UP000624244"/>
    </source>
</evidence>
<accession>A0A8H5Z5Z6</accession>
<dbReference type="Proteomes" id="UP000624244">
    <property type="component" value="Unassembled WGS sequence"/>
</dbReference>
<proteinExistence type="predicted"/>